<dbReference type="Proteomes" id="UP000824120">
    <property type="component" value="Chromosome 11"/>
</dbReference>
<accession>A0A9J5WNA9</accession>
<comment type="caution">
    <text evidence="1">The sequence shown here is derived from an EMBL/GenBank/DDBJ whole genome shotgun (WGS) entry which is preliminary data.</text>
</comment>
<proteinExistence type="predicted"/>
<reference evidence="1 2" key="1">
    <citation type="submission" date="2020-09" db="EMBL/GenBank/DDBJ databases">
        <title>De no assembly of potato wild relative species, Solanum commersonii.</title>
        <authorList>
            <person name="Cho K."/>
        </authorList>
    </citation>
    <scope>NUCLEOTIDE SEQUENCE [LARGE SCALE GENOMIC DNA]</scope>
    <source>
        <strain evidence="1">LZ3.2</strain>
        <tissue evidence="1">Leaf</tissue>
    </source>
</reference>
<organism evidence="1 2">
    <name type="scientific">Solanum commersonii</name>
    <name type="common">Commerson's wild potato</name>
    <name type="synonym">Commerson's nightshade</name>
    <dbReference type="NCBI Taxonomy" id="4109"/>
    <lineage>
        <taxon>Eukaryota</taxon>
        <taxon>Viridiplantae</taxon>
        <taxon>Streptophyta</taxon>
        <taxon>Embryophyta</taxon>
        <taxon>Tracheophyta</taxon>
        <taxon>Spermatophyta</taxon>
        <taxon>Magnoliopsida</taxon>
        <taxon>eudicotyledons</taxon>
        <taxon>Gunneridae</taxon>
        <taxon>Pentapetalae</taxon>
        <taxon>asterids</taxon>
        <taxon>lamiids</taxon>
        <taxon>Solanales</taxon>
        <taxon>Solanaceae</taxon>
        <taxon>Solanoideae</taxon>
        <taxon>Solaneae</taxon>
        <taxon>Solanum</taxon>
    </lineage>
</organism>
<dbReference type="EMBL" id="JACXVP010000011">
    <property type="protein sequence ID" value="KAG5576382.1"/>
    <property type="molecule type" value="Genomic_DNA"/>
</dbReference>
<name>A0A9J5WNA9_SOLCO</name>
<evidence type="ECO:0000313" key="2">
    <source>
        <dbReference type="Proteomes" id="UP000824120"/>
    </source>
</evidence>
<evidence type="ECO:0000313" key="1">
    <source>
        <dbReference type="EMBL" id="KAG5576382.1"/>
    </source>
</evidence>
<protein>
    <submittedName>
        <fullName evidence="1">Uncharacterized protein</fullName>
    </submittedName>
</protein>
<keyword evidence="2" id="KW-1185">Reference proteome</keyword>
<gene>
    <name evidence="1" type="ORF">H5410_056516</name>
</gene>
<dbReference type="AlphaFoldDB" id="A0A9J5WNA9"/>
<sequence>MDVRQDHSYGFVHGSFGDQNFRCHFCQKNLWTSVKTLAMEPIGFDQKTNPFSRSNKPRSGFLWTSVETLAIKLSMDLLVIQISDVIFAESFCGHPLRPCDAAGWSRLANWSISKSNIPWSS</sequence>